<evidence type="ECO:0000313" key="2">
    <source>
        <dbReference type="Proteomes" id="UP000016931"/>
    </source>
</evidence>
<keyword evidence="2" id="KW-1185">Reference proteome</keyword>
<dbReference type="OrthoDB" id="407617at2759"/>
<sequence length="172" mass="18552">MSNETNSTGGATSLKNVTTFTFPTSFNTAVASAETASMSSAPINNPEGHPVTRANTEAGDVSQQFVQLHINHIEARLRNISSLSTVSTNYSDGAASLPLLSNDTKDSVHCPEFSNWSEDAEQLVRAGLAKLAQLAKDENKNAPEKSEEQYFSEHLSKLIAGCDIKFDPSYLK</sequence>
<dbReference type="eggNOG" id="ENOG502TACQ">
    <property type="taxonomic scope" value="Eukaryota"/>
</dbReference>
<reference evidence="1 2" key="1">
    <citation type="journal article" date="2012" name="PLoS Pathog.">
        <title>Diverse lifestyles and strategies of plant pathogenesis encoded in the genomes of eighteen Dothideomycetes fungi.</title>
        <authorList>
            <person name="Ohm R.A."/>
            <person name="Feau N."/>
            <person name="Henrissat B."/>
            <person name="Schoch C.L."/>
            <person name="Horwitz B.A."/>
            <person name="Barry K.W."/>
            <person name="Condon B.J."/>
            <person name="Copeland A.C."/>
            <person name="Dhillon B."/>
            <person name="Glaser F."/>
            <person name="Hesse C.N."/>
            <person name="Kosti I."/>
            <person name="LaButti K."/>
            <person name="Lindquist E.A."/>
            <person name="Lucas S."/>
            <person name="Salamov A.A."/>
            <person name="Bradshaw R.E."/>
            <person name="Ciuffetti L."/>
            <person name="Hamelin R.C."/>
            <person name="Kema G.H.J."/>
            <person name="Lawrence C."/>
            <person name="Scott J.A."/>
            <person name="Spatafora J.W."/>
            <person name="Turgeon B.G."/>
            <person name="de Wit P.J.G.M."/>
            <person name="Zhong S."/>
            <person name="Goodwin S.B."/>
            <person name="Grigoriev I.V."/>
        </authorList>
    </citation>
    <scope>NUCLEOTIDE SEQUENCE [LARGE SCALE GENOMIC DNA]</scope>
    <source>
        <strain evidence="1 2">SO2202</strain>
    </source>
</reference>
<dbReference type="EMBL" id="KB456264">
    <property type="protein sequence ID" value="EMF12389.1"/>
    <property type="molecule type" value="Genomic_DNA"/>
</dbReference>
<dbReference type="Proteomes" id="UP000016931">
    <property type="component" value="Unassembled WGS sequence"/>
</dbReference>
<evidence type="ECO:0000313" key="1">
    <source>
        <dbReference type="EMBL" id="EMF12389.1"/>
    </source>
</evidence>
<name>M3D3B6_SPHMS</name>
<gene>
    <name evidence="1" type="ORF">SEPMUDRAFT_107917</name>
</gene>
<protein>
    <submittedName>
        <fullName evidence="1">Uncharacterized protein</fullName>
    </submittedName>
</protein>
<accession>M3D3B6</accession>
<dbReference type="GeneID" id="27897844"/>
<proteinExistence type="predicted"/>
<dbReference type="HOGENOM" id="CLU_1556234_0_0_1"/>
<organism evidence="1 2">
    <name type="scientific">Sphaerulina musiva (strain SO2202)</name>
    <name type="common">Poplar stem canker fungus</name>
    <name type="synonym">Septoria musiva</name>
    <dbReference type="NCBI Taxonomy" id="692275"/>
    <lineage>
        <taxon>Eukaryota</taxon>
        <taxon>Fungi</taxon>
        <taxon>Dikarya</taxon>
        <taxon>Ascomycota</taxon>
        <taxon>Pezizomycotina</taxon>
        <taxon>Dothideomycetes</taxon>
        <taxon>Dothideomycetidae</taxon>
        <taxon>Mycosphaerellales</taxon>
        <taxon>Mycosphaerellaceae</taxon>
        <taxon>Sphaerulina</taxon>
    </lineage>
</organism>
<dbReference type="RefSeq" id="XP_016760510.1">
    <property type="nucleotide sequence ID" value="XM_016900707.1"/>
</dbReference>
<dbReference type="AlphaFoldDB" id="M3D3B6"/>